<evidence type="ECO:0000256" key="3">
    <source>
        <dbReference type="ARBA" id="ARBA00022475"/>
    </source>
</evidence>
<dbReference type="PANTHER" id="PTHR34184:SF4">
    <property type="entry name" value="UPF0718 PROTEIN YCGR"/>
    <property type="match status" value="1"/>
</dbReference>
<dbReference type="InterPro" id="IPR005524">
    <property type="entry name" value="DUF318"/>
</dbReference>
<accession>A0ABV5ANZ2</accession>
<feature type="transmembrane region" description="Helical" evidence="7">
    <location>
        <begin position="150"/>
        <end position="173"/>
    </location>
</feature>
<dbReference type="Proteomes" id="UP001580346">
    <property type="component" value="Unassembled WGS sequence"/>
</dbReference>
<gene>
    <name evidence="8" type="ORF">ACE41H_03860</name>
</gene>
<sequence length="333" mass="36262">MPKTMLFKLLPLFLSSAFAIPVIVIFSPHWLLLLKSSALQHMKTIFMGLFLEALPFMLAGVLLSSLVLLFVSEEWVRRLMPSNPFVGVLFAVLLGILLPICECGLIPVVRRLMRKGMPAHIAITFILSGPIINPIVLAATVMAFPDQPGIVAARFGLACAVAVITGLLVCFFVKSDPLKRSLQHRSAHGHEASNHRHQRTWTSFFVHTGDELIDMGKYLIIGCLLTAAIQSFIHRDDLLAMGSGPLLSYGFMMGFAYVLSLCSTSDAFVASAFVHSFAVGPLVSFLVLGPMLDFKGTLMMLSTFRLRFVIGIGALIILLVFAGSVTVNGIVQS</sequence>
<dbReference type="RefSeq" id="WP_375353474.1">
    <property type="nucleotide sequence ID" value="NZ_JBHHMI010000002.1"/>
</dbReference>
<keyword evidence="6 7" id="KW-0472">Membrane</keyword>
<keyword evidence="5 7" id="KW-1133">Transmembrane helix</keyword>
<feature type="transmembrane region" description="Helical" evidence="7">
    <location>
        <begin position="84"/>
        <end position="109"/>
    </location>
</feature>
<dbReference type="EMBL" id="JBHHMI010000002">
    <property type="protein sequence ID" value="MFB5265922.1"/>
    <property type="molecule type" value="Genomic_DNA"/>
</dbReference>
<keyword evidence="3" id="KW-1003">Cell membrane</keyword>
<organism evidence="8 9">
    <name type="scientific">Paenibacillus enshidis</name>
    <dbReference type="NCBI Taxonomy" id="1458439"/>
    <lineage>
        <taxon>Bacteria</taxon>
        <taxon>Bacillati</taxon>
        <taxon>Bacillota</taxon>
        <taxon>Bacilli</taxon>
        <taxon>Bacillales</taxon>
        <taxon>Paenibacillaceae</taxon>
        <taxon>Paenibacillus</taxon>
    </lineage>
</organism>
<comment type="caution">
    <text evidence="8">The sequence shown here is derived from an EMBL/GenBank/DDBJ whole genome shotgun (WGS) entry which is preliminary data.</text>
</comment>
<proteinExistence type="inferred from homology"/>
<reference evidence="8 9" key="1">
    <citation type="submission" date="2024-09" db="EMBL/GenBank/DDBJ databases">
        <title>Paenibacillus zeirhizospherea sp. nov., isolated from surface of the maize (Zea mays) roots in a horticulture field, Hungary.</title>
        <authorList>
            <person name="Marton D."/>
            <person name="Farkas M."/>
            <person name="Bedics A."/>
            <person name="Toth E."/>
            <person name="Tancsics A."/>
            <person name="Boka K."/>
            <person name="Maroti G."/>
            <person name="Kriszt B."/>
            <person name="Cserhati M."/>
        </authorList>
    </citation>
    <scope>NUCLEOTIDE SEQUENCE [LARGE SCALE GENOMIC DNA]</scope>
    <source>
        <strain evidence="8 9">KCTC 33519</strain>
    </source>
</reference>
<feature type="transmembrane region" description="Helical" evidence="7">
    <location>
        <begin position="215"/>
        <end position="233"/>
    </location>
</feature>
<evidence type="ECO:0000256" key="7">
    <source>
        <dbReference type="SAM" id="Phobius"/>
    </source>
</evidence>
<evidence type="ECO:0000313" key="9">
    <source>
        <dbReference type="Proteomes" id="UP001580346"/>
    </source>
</evidence>
<dbReference type="InterPro" id="IPR052923">
    <property type="entry name" value="UPF0718"/>
</dbReference>
<keyword evidence="4 7" id="KW-0812">Transmembrane</keyword>
<comment type="subcellular location">
    <subcellularLocation>
        <location evidence="1">Cell membrane</location>
        <topology evidence="1">Multi-pass membrane protein</topology>
    </subcellularLocation>
</comment>
<name>A0ABV5ANZ2_9BACL</name>
<evidence type="ECO:0000256" key="6">
    <source>
        <dbReference type="ARBA" id="ARBA00023136"/>
    </source>
</evidence>
<dbReference type="Pfam" id="PF03773">
    <property type="entry name" value="ArsP_1"/>
    <property type="match status" value="1"/>
</dbReference>
<evidence type="ECO:0000256" key="1">
    <source>
        <dbReference type="ARBA" id="ARBA00004651"/>
    </source>
</evidence>
<evidence type="ECO:0000313" key="8">
    <source>
        <dbReference type="EMBL" id="MFB5265922.1"/>
    </source>
</evidence>
<keyword evidence="9" id="KW-1185">Reference proteome</keyword>
<protein>
    <submittedName>
        <fullName evidence="8">Permease</fullName>
    </submittedName>
</protein>
<evidence type="ECO:0000256" key="5">
    <source>
        <dbReference type="ARBA" id="ARBA00022989"/>
    </source>
</evidence>
<feature type="transmembrane region" description="Helical" evidence="7">
    <location>
        <begin position="267"/>
        <end position="288"/>
    </location>
</feature>
<feature type="transmembrane region" description="Helical" evidence="7">
    <location>
        <begin position="12"/>
        <end position="33"/>
    </location>
</feature>
<feature type="transmembrane region" description="Helical" evidence="7">
    <location>
        <begin position="308"/>
        <end position="331"/>
    </location>
</feature>
<feature type="transmembrane region" description="Helical" evidence="7">
    <location>
        <begin position="45"/>
        <end position="72"/>
    </location>
</feature>
<comment type="similarity">
    <text evidence="2">Belongs to the UPF0718 family.</text>
</comment>
<evidence type="ECO:0000256" key="4">
    <source>
        <dbReference type="ARBA" id="ARBA00022692"/>
    </source>
</evidence>
<dbReference type="PANTHER" id="PTHR34184">
    <property type="entry name" value="UPF0718 PROTEIN YCGR"/>
    <property type="match status" value="1"/>
</dbReference>
<feature type="transmembrane region" description="Helical" evidence="7">
    <location>
        <begin position="121"/>
        <end position="144"/>
    </location>
</feature>
<evidence type="ECO:0000256" key="2">
    <source>
        <dbReference type="ARBA" id="ARBA00006386"/>
    </source>
</evidence>
<feature type="transmembrane region" description="Helical" evidence="7">
    <location>
        <begin position="239"/>
        <end position="260"/>
    </location>
</feature>